<gene>
    <name evidence="3" type="ORF">J7S33_06145</name>
    <name evidence="2" type="ORF">JOE68_001174</name>
</gene>
<evidence type="ECO:0000313" key="3">
    <source>
        <dbReference type="EMBL" id="QTR04462.1"/>
    </source>
</evidence>
<dbReference type="Proteomes" id="UP001195724">
    <property type="component" value="Unassembled WGS sequence"/>
</dbReference>
<dbReference type="PROSITE" id="PS50075">
    <property type="entry name" value="CARRIER"/>
    <property type="match status" value="1"/>
</dbReference>
<dbReference type="InterPro" id="IPR009081">
    <property type="entry name" value="PP-bd_ACP"/>
</dbReference>
<accession>A0A8T8I0Z9</accession>
<name>A0A8T8I0Z9_9PSEU</name>
<reference evidence="2 5" key="1">
    <citation type="submission" date="2021-01" db="EMBL/GenBank/DDBJ databases">
        <title>Sequencing the genomes of 1000 actinobacteria strains.</title>
        <authorList>
            <person name="Klenk H.-P."/>
        </authorList>
    </citation>
    <scope>NUCLEOTIDE SEQUENCE [LARGE SCALE GENOMIC DNA]</scope>
    <source>
        <strain evidence="2 5">DSM 44581</strain>
    </source>
</reference>
<evidence type="ECO:0000313" key="4">
    <source>
        <dbReference type="Proteomes" id="UP000671828"/>
    </source>
</evidence>
<keyword evidence="5" id="KW-1185">Reference proteome</keyword>
<dbReference type="AlphaFoldDB" id="A0A8T8I0Z9"/>
<evidence type="ECO:0000313" key="5">
    <source>
        <dbReference type="Proteomes" id="UP001195724"/>
    </source>
</evidence>
<feature type="domain" description="Carrier" evidence="1">
    <location>
        <begin position="3"/>
        <end position="78"/>
    </location>
</feature>
<proteinExistence type="predicted"/>
<dbReference type="EMBL" id="JAFBCL010000001">
    <property type="protein sequence ID" value="MBM7810309.1"/>
    <property type="molecule type" value="Genomic_DNA"/>
</dbReference>
<dbReference type="Pfam" id="PF00550">
    <property type="entry name" value="PP-binding"/>
    <property type="match status" value="1"/>
</dbReference>
<evidence type="ECO:0000313" key="2">
    <source>
        <dbReference type="EMBL" id="MBM7810309.1"/>
    </source>
</evidence>
<dbReference type="InterPro" id="IPR036736">
    <property type="entry name" value="ACP-like_sf"/>
</dbReference>
<reference evidence="3" key="2">
    <citation type="submission" date="2021-04" db="EMBL/GenBank/DDBJ databases">
        <title>Saccharothrix algeriensis WGS.</title>
        <authorList>
            <person name="Stuskova K."/>
            <person name="Hakalova E."/>
            <person name="Tebbal A.B."/>
            <person name="Eichmeier A."/>
        </authorList>
    </citation>
    <scope>NUCLEOTIDE SEQUENCE</scope>
    <source>
        <strain evidence="3">NRRL B-24137</strain>
    </source>
</reference>
<dbReference type="Gene3D" id="1.10.1200.10">
    <property type="entry name" value="ACP-like"/>
    <property type="match status" value="1"/>
</dbReference>
<evidence type="ECO:0000259" key="1">
    <source>
        <dbReference type="PROSITE" id="PS50075"/>
    </source>
</evidence>
<dbReference type="RefSeq" id="WP_204841299.1">
    <property type="nucleotide sequence ID" value="NZ_JAFBCL010000001.1"/>
</dbReference>
<sequence length="78" mass="8237">MTVPEAPNARELVQGCLDSPHLLDEVADDQDLLAAGVNSGELILVTVECERRLGRPLSDAELASLATITDVARLLKAG</sequence>
<protein>
    <submittedName>
        <fullName evidence="3">Acyl carrier protein</fullName>
    </submittedName>
</protein>
<dbReference type="SUPFAM" id="SSF47336">
    <property type="entry name" value="ACP-like"/>
    <property type="match status" value="1"/>
</dbReference>
<dbReference type="Proteomes" id="UP000671828">
    <property type="component" value="Chromosome"/>
</dbReference>
<organism evidence="3 4">
    <name type="scientific">Saccharothrix algeriensis</name>
    <dbReference type="NCBI Taxonomy" id="173560"/>
    <lineage>
        <taxon>Bacteria</taxon>
        <taxon>Bacillati</taxon>
        <taxon>Actinomycetota</taxon>
        <taxon>Actinomycetes</taxon>
        <taxon>Pseudonocardiales</taxon>
        <taxon>Pseudonocardiaceae</taxon>
        <taxon>Saccharothrix</taxon>
    </lineage>
</organism>
<dbReference type="EMBL" id="CP072788">
    <property type="protein sequence ID" value="QTR04462.1"/>
    <property type="molecule type" value="Genomic_DNA"/>
</dbReference>